<dbReference type="SMART" id="SM00355">
    <property type="entry name" value="ZnF_C2H2"/>
    <property type="match status" value="9"/>
</dbReference>
<evidence type="ECO:0000256" key="12">
    <source>
        <dbReference type="ARBA" id="ARBA00023163"/>
    </source>
</evidence>
<dbReference type="FunFam" id="3.30.160.60:FF:000247">
    <property type="entry name" value="Zinc finger protein 236"/>
    <property type="match status" value="1"/>
</dbReference>
<dbReference type="InterPro" id="IPR036051">
    <property type="entry name" value="KRAB_dom_sf"/>
</dbReference>
<feature type="domain" description="C2H2-type" evidence="15">
    <location>
        <begin position="338"/>
        <end position="365"/>
    </location>
</feature>
<dbReference type="GO" id="GO:0006355">
    <property type="term" value="P:regulation of DNA-templated transcription"/>
    <property type="evidence" value="ECO:0007669"/>
    <property type="project" value="InterPro"/>
</dbReference>
<protein>
    <submittedName>
        <fullName evidence="17">Uncharacterized protein</fullName>
    </submittedName>
</protein>
<dbReference type="PANTHER" id="PTHR16515">
    <property type="entry name" value="PR DOMAIN ZINC FINGER PROTEIN"/>
    <property type="match status" value="1"/>
</dbReference>
<proteinExistence type="inferred from homology"/>
<evidence type="ECO:0000256" key="6">
    <source>
        <dbReference type="ARBA" id="ARBA00022737"/>
    </source>
</evidence>
<dbReference type="FunFam" id="3.30.160.60:FF:000829">
    <property type="entry name" value="zinc finger protein 510"/>
    <property type="match status" value="1"/>
</dbReference>
<evidence type="ECO:0000256" key="11">
    <source>
        <dbReference type="ARBA" id="ARBA00023125"/>
    </source>
</evidence>
<dbReference type="FunFam" id="3.30.160.60:FF:001090">
    <property type="entry name" value="zinc finger protein 629 isoform X2"/>
    <property type="match status" value="1"/>
</dbReference>
<keyword evidence="4" id="KW-1017">Isopeptide bond</keyword>
<dbReference type="Pfam" id="PF00096">
    <property type="entry name" value="zf-C2H2"/>
    <property type="match status" value="7"/>
</dbReference>
<keyword evidence="5" id="KW-0479">Metal-binding</keyword>
<dbReference type="Gene3D" id="6.10.140.140">
    <property type="match status" value="1"/>
</dbReference>
<evidence type="ECO:0000256" key="2">
    <source>
        <dbReference type="ARBA" id="ARBA00004123"/>
    </source>
</evidence>
<feature type="domain" description="C2H2-type" evidence="15">
    <location>
        <begin position="529"/>
        <end position="556"/>
    </location>
</feature>
<reference evidence="18" key="1">
    <citation type="submission" date="2011-03" db="EMBL/GenBank/DDBJ databases">
        <title>Version 3 of the genome sequence of Otolemur garnettii (Bushbaby).</title>
        <authorList>
            <consortium name="The Broad Institute Genome Sequencing Platform"/>
            <person name="Di Palma F."/>
            <person name="Johnson J."/>
            <person name="Lander E.S."/>
            <person name="Lindblad-Toh K."/>
            <person name="Jaffe D.B."/>
            <person name="Gnerre S."/>
            <person name="MacCallum I."/>
            <person name="Przybylski D."/>
            <person name="Ribeiro F.J."/>
            <person name="Burton J.N."/>
            <person name="Walker B.J."/>
            <person name="Sharpe T."/>
            <person name="Hall G."/>
        </authorList>
    </citation>
    <scope>NUCLEOTIDE SEQUENCE [LARGE SCALE GENOMIC DNA]</scope>
</reference>
<evidence type="ECO:0000313" key="17">
    <source>
        <dbReference type="Ensembl" id="ENSOGAP00000018711.1"/>
    </source>
</evidence>
<keyword evidence="13" id="KW-0539">Nucleus</keyword>
<keyword evidence="12" id="KW-0804">Transcription</keyword>
<reference evidence="17" key="3">
    <citation type="submission" date="2025-09" db="UniProtKB">
        <authorList>
            <consortium name="Ensembl"/>
        </authorList>
    </citation>
    <scope>IDENTIFICATION</scope>
</reference>
<feature type="domain" description="C2H2-type" evidence="15">
    <location>
        <begin position="501"/>
        <end position="528"/>
    </location>
</feature>
<dbReference type="SUPFAM" id="SSF109640">
    <property type="entry name" value="KRAB domain (Kruppel-associated box)"/>
    <property type="match status" value="1"/>
</dbReference>
<dbReference type="OMA" id="ERIAYPC"/>
<dbReference type="GeneTree" id="ENSGT00940000162857"/>
<dbReference type="HOGENOM" id="CLU_002678_0_2_1"/>
<evidence type="ECO:0000256" key="13">
    <source>
        <dbReference type="ARBA" id="ARBA00023242"/>
    </source>
</evidence>
<dbReference type="InterPro" id="IPR036236">
    <property type="entry name" value="Znf_C2H2_sf"/>
</dbReference>
<dbReference type="Pfam" id="PF01352">
    <property type="entry name" value="KRAB"/>
    <property type="match status" value="1"/>
</dbReference>
<keyword evidence="6" id="KW-0677">Repeat</keyword>
<feature type="domain" description="KRAB" evidence="16">
    <location>
        <begin position="8"/>
        <end position="72"/>
    </location>
</feature>
<evidence type="ECO:0000313" key="18">
    <source>
        <dbReference type="Proteomes" id="UP000005225"/>
    </source>
</evidence>
<reference evidence="17" key="2">
    <citation type="submission" date="2025-08" db="UniProtKB">
        <authorList>
            <consortium name="Ensembl"/>
        </authorList>
    </citation>
    <scope>IDENTIFICATION</scope>
</reference>
<evidence type="ECO:0000256" key="3">
    <source>
        <dbReference type="ARBA" id="ARBA00006991"/>
    </source>
</evidence>
<keyword evidence="10" id="KW-0805">Transcription regulation</keyword>
<dbReference type="GO" id="GO:0005634">
    <property type="term" value="C:nucleus"/>
    <property type="evidence" value="ECO:0007669"/>
    <property type="project" value="UniProtKB-SubCell"/>
</dbReference>
<dbReference type="EMBL" id="AAQR03117336">
    <property type="status" value="NOT_ANNOTATED_CDS"/>
    <property type="molecule type" value="Genomic_DNA"/>
</dbReference>
<dbReference type="FunFam" id="3.30.160.60:FF:000229">
    <property type="entry name" value="Zinc finger protein 90 homolog"/>
    <property type="match status" value="1"/>
</dbReference>
<evidence type="ECO:0000256" key="5">
    <source>
        <dbReference type="ARBA" id="ARBA00022723"/>
    </source>
</evidence>
<dbReference type="InterPro" id="IPR001909">
    <property type="entry name" value="KRAB"/>
</dbReference>
<evidence type="ECO:0000259" key="15">
    <source>
        <dbReference type="PROSITE" id="PS50157"/>
    </source>
</evidence>
<name>H0XRG9_OTOGA</name>
<dbReference type="SMART" id="SM00349">
    <property type="entry name" value="KRAB"/>
    <property type="match status" value="1"/>
</dbReference>
<evidence type="ECO:0000256" key="1">
    <source>
        <dbReference type="ARBA" id="ARBA00003767"/>
    </source>
</evidence>
<feature type="domain" description="C2H2-type" evidence="15">
    <location>
        <begin position="473"/>
        <end position="500"/>
    </location>
</feature>
<feature type="domain" description="C2H2-type" evidence="15">
    <location>
        <begin position="390"/>
        <end position="416"/>
    </location>
</feature>
<dbReference type="EMBL" id="AAQR03117337">
    <property type="status" value="NOT_ANNOTATED_CDS"/>
    <property type="molecule type" value="Genomic_DNA"/>
</dbReference>
<evidence type="ECO:0000259" key="16">
    <source>
        <dbReference type="PROSITE" id="PS50805"/>
    </source>
</evidence>
<feature type="domain" description="C2H2-type" evidence="15">
    <location>
        <begin position="417"/>
        <end position="444"/>
    </location>
</feature>
<dbReference type="FunFam" id="3.30.160.60:FF:000710">
    <property type="entry name" value="Zinc finger protein 768"/>
    <property type="match status" value="1"/>
</dbReference>
<feature type="domain" description="C2H2-type" evidence="15">
    <location>
        <begin position="366"/>
        <end position="389"/>
    </location>
</feature>
<comment type="similarity">
    <text evidence="3">Belongs to the krueppel C2H2-type zinc-finger protein family.</text>
</comment>
<dbReference type="PANTHER" id="PTHR16515:SF57">
    <property type="entry name" value="ZINC FINGER PROTEIN 154-LIKE"/>
    <property type="match status" value="1"/>
</dbReference>
<dbReference type="GO" id="GO:0003677">
    <property type="term" value="F:DNA binding"/>
    <property type="evidence" value="ECO:0007669"/>
    <property type="project" value="UniProtKB-KW"/>
</dbReference>
<feature type="domain" description="C2H2-type" evidence="15">
    <location>
        <begin position="445"/>
        <end position="472"/>
    </location>
</feature>
<keyword evidence="8" id="KW-0862">Zinc</keyword>
<feature type="domain" description="C2H2-type" evidence="15">
    <location>
        <begin position="310"/>
        <end position="337"/>
    </location>
</feature>
<dbReference type="PROSITE" id="PS50157">
    <property type="entry name" value="ZINC_FINGER_C2H2_2"/>
    <property type="match status" value="9"/>
</dbReference>
<evidence type="ECO:0000256" key="4">
    <source>
        <dbReference type="ARBA" id="ARBA00022499"/>
    </source>
</evidence>
<dbReference type="PROSITE" id="PS00028">
    <property type="entry name" value="ZINC_FINGER_C2H2_1"/>
    <property type="match status" value="5"/>
</dbReference>
<keyword evidence="9" id="KW-0832">Ubl conjugation</keyword>
<dbReference type="Proteomes" id="UP000005225">
    <property type="component" value="Unassembled WGS sequence"/>
</dbReference>
<dbReference type="AlphaFoldDB" id="H0XRG9"/>
<evidence type="ECO:0000256" key="8">
    <source>
        <dbReference type="ARBA" id="ARBA00022833"/>
    </source>
</evidence>
<keyword evidence="18" id="KW-1185">Reference proteome</keyword>
<comment type="function">
    <text evidence="1">May be involved in transcriptional regulation.</text>
</comment>
<evidence type="ECO:0000256" key="7">
    <source>
        <dbReference type="ARBA" id="ARBA00022771"/>
    </source>
</evidence>
<dbReference type="FunFam" id="3.30.160.60:FF:002343">
    <property type="entry name" value="Zinc finger protein 33A"/>
    <property type="match status" value="2"/>
</dbReference>
<keyword evidence="11" id="KW-0238">DNA-binding</keyword>
<sequence>MIKIIASVSFKDVNVEFTQDEWWNLYRDVILENYNNLVSVGYCIFKPKVIFRLEHGEAPWSSEEEFSNQSHPKGHLWGEHLYVTRLWLVIPKTQKNTIQKKVINEFEFVKLKSFHGIHNEIESELHKILYSVRHDEVCEKCIQNVTHTRQTVKKYTKNKIKLYSSCHIEVWKLRMGWHIYSHTHTYELFNLEKSKIQVQHRLCYYVFSFSLVLEDYRDDDLIRGMRKSKTNTYSKNKILSRAEICNDTKATEDKSLEYHGKKFYQTSAHKVHQRNQSAIKADKCNEGEKSFCKKGALSQHQRTQTRDKVFECNECGKMFGQKSALSDHHKIHTGEKSFQCNECEKTFLQKSSLTLHQRIHSGEKPYQCNECEKSFSRSDHQRTHTGEKTCKCSECGKSSQKGYLVLHRRTHTGEKPFECNECGKAFSLKSYLNVHERIHRAEKPYKCNECGKTFVQGSALKIHQRIHTGEKPYECSERGKTFGQKSALRDHHKVHTGEKAFQCKECGKVSGHKSNLTLHQRIHSGEKSYQCNECEKSFSPKDQLIKHKRRHTQEKLFKCNECG</sequence>
<dbReference type="FunFam" id="3.30.160.60:FF:000100">
    <property type="entry name" value="Zinc finger 45-like"/>
    <property type="match status" value="1"/>
</dbReference>
<dbReference type="PROSITE" id="PS50805">
    <property type="entry name" value="KRAB"/>
    <property type="match status" value="1"/>
</dbReference>
<accession>H0XRG9</accession>
<evidence type="ECO:0000256" key="14">
    <source>
        <dbReference type="PROSITE-ProRule" id="PRU00042"/>
    </source>
</evidence>
<dbReference type="InParanoid" id="H0XRG9"/>
<dbReference type="InterPro" id="IPR050331">
    <property type="entry name" value="Zinc_finger"/>
</dbReference>
<dbReference type="InterPro" id="IPR013087">
    <property type="entry name" value="Znf_C2H2_type"/>
</dbReference>
<dbReference type="EMBL" id="AAQR03117338">
    <property type="status" value="NOT_ANNOTATED_CDS"/>
    <property type="molecule type" value="Genomic_DNA"/>
</dbReference>
<dbReference type="FunFam" id="3.30.160.60:FF:000688">
    <property type="entry name" value="zinc finger protein 197 isoform X1"/>
    <property type="match status" value="1"/>
</dbReference>
<evidence type="ECO:0000256" key="10">
    <source>
        <dbReference type="ARBA" id="ARBA00023015"/>
    </source>
</evidence>
<evidence type="ECO:0000256" key="9">
    <source>
        <dbReference type="ARBA" id="ARBA00022843"/>
    </source>
</evidence>
<dbReference type="STRING" id="30611.ENSOGAP00000018711"/>
<organism evidence="17 18">
    <name type="scientific">Otolemur garnettii</name>
    <name type="common">Small-eared galago</name>
    <name type="synonym">Garnett's greater bushbaby</name>
    <dbReference type="NCBI Taxonomy" id="30611"/>
    <lineage>
        <taxon>Eukaryota</taxon>
        <taxon>Metazoa</taxon>
        <taxon>Chordata</taxon>
        <taxon>Craniata</taxon>
        <taxon>Vertebrata</taxon>
        <taxon>Euteleostomi</taxon>
        <taxon>Mammalia</taxon>
        <taxon>Eutheria</taxon>
        <taxon>Euarchontoglires</taxon>
        <taxon>Primates</taxon>
        <taxon>Strepsirrhini</taxon>
        <taxon>Lorisiformes</taxon>
        <taxon>Galagidae</taxon>
        <taxon>Otolemur</taxon>
    </lineage>
</organism>
<dbReference type="CDD" id="cd07765">
    <property type="entry name" value="KRAB_A-box"/>
    <property type="match status" value="1"/>
</dbReference>
<keyword evidence="7 14" id="KW-0863">Zinc-finger</keyword>
<dbReference type="Gene3D" id="3.30.160.60">
    <property type="entry name" value="Classic Zinc Finger"/>
    <property type="match status" value="9"/>
</dbReference>
<dbReference type="SUPFAM" id="SSF57667">
    <property type="entry name" value="beta-beta-alpha zinc fingers"/>
    <property type="match status" value="6"/>
</dbReference>
<comment type="subcellular location">
    <subcellularLocation>
        <location evidence="2">Nucleus</location>
    </subcellularLocation>
</comment>
<dbReference type="GO" id="GO:0008270">
    <property type="term" value="F:zinc ion binding"/>
    <property type="evidence" value="ECO:0007669"/>
    <property type="project" value="UniProtKB-KW"/>
</dbReference>
<dbReference type="eggNOG" id="KOG1721">
    <property type="taxonomic scope" value="Eukaryota"/>
</dbReference>
<dbReference type="Ensembl" id="ENSOGAT00000029282.1">
    <property type="protein sequence ID" value="ENSOGAP00000018711.1"/>
    <property type="gene ID" value="ENSOGAG00000024737.1"/>
</dbReference>